<name>A0A9N9XHA5_DIABA</name>
<sequence>MGEPLPYEGFEWMDHRDFDVMSVPDDSPVGYILQVDLEYPRTLHDLHSDFPFAPEHRKAEGSNLRRVRING</sequence>
<evidence type="ECO:0000313" key="2">
    <source>
        <dbReference type="Proteomes" id="UP001153709"/>
    </source>
</evidence>
<reference evidence="1" key="1">
    <citation type="submission" date="2022-01" db="EMBL/GenBank/DDBJ databases">
        <authorList>
            <person name="King R."/>
        </authorList>
    </citation>
    <scope>NUCLEOTIDE SEQUENCE</scope>
</reference>
<accession>A0A9N9XHA5</accession>
<organism evidence="1 2">
    <name type="scientific">Diabrotica balteata</name>
    <name type="common">Banded cucumber beetle</name>
    <dbReference type="NCBI Taxonomy" id="107213"/>
    <lineage>
        <taxon>Eukaryota</taxon>
        <taxon>Metazoa</taxon>
        <taxon>Ecdysozoa</taxon>
        <taxon>Arthropoda</taxon>
        <taxon>Hexapoda</taxon>
        <taxon>Insecta</taxon>
        <taxon>Pterygota</taxon>
        <taxon>Neoptera</taxon>
        <taxon>Endopterygota</taxon>
        <taxon>Coleoptera</taxon>
        <taxon>Polyphaga</taxon>
        <taxon>Cucujiformia</taxon>
        <taxon>Chrysomeloidea</taxon>
        <taxon>Chrysomelidae</taxon>
        <taxon>Galerucinae</taxon>
        <taxon>Diabroticina</taxon>
        <taxon>Diabroticites</taxon>
        <taxon>Diabrotica</taxon>
    </lineage>
</organism>
<dbReference type="EMBL" id="OU898281">
    <property type="protein sequence ID" value="CAG9836278.1"/>
    <property type="molecule type" value="Genomic_DNA"/>
</dbReference>
<dbReference type="AlphaFoldDB" id="A0A9N9XHA5"/>
<protein>
    <submittedName>
        <fullName evidence="1">Uncharacterized protein</fullName>
    </submittedName>
</protein>
<proteinExistence type="predicted"/>
<keyword evidence="2" id="KW-1185">Reference proteome</keyword>
<dbReference type="Proteomes" id="UP001153709">
    <property type="component" value="Chromosome 6"/>
</dbReference>
<evidence type="ECO:0000313" key="1">
    <source>
        <dbReference type="EMBL" id="CAG9836278.1"/>
    </source>
</evidence>
<dbReference type="OrthoDB" id="414982at2759"/>
<gene>
    <name evidence="1" type="ORF">DIABBA_LOCUS9375</name>
</gene>